<accession>A0A1I7GBA7</accession>
<dbReference type="InterPro" id="IPR017468">
    <property type="entry name" value="Chain_len_reg_EpsF"/>
</dbReference>
<feature type="coiled-coil region" evidence="6">
    <location>
        <begin position="316"/>
        <end position="356"/>
    </location>
</feature>
<evidence type="ECO:0000313" key="9">
    <source>
        <dbReference type="EMBL" id="SFU45747.1"/>
    </source>
</evidence>
<evidence type="ECO:0000313" key="10">
    <source>
        <dbReference type="Proteomes" id="UP000182649"/>
    </source>
</evidence>
<sequence length="462" mass="51212">MTFHQFLLILRARHKVVFFTLLFVVLATLLVSLLLPKQYTATAAVVVDIKSPDPVAGMVLPALAAPAYMATQVDIINSDRVAQRVVKMLRMDENPLIKEQWVEDGEKGDLVAWLADLLKQKLDVKPSRESNVIQIEYTGNEPNFAAAVANAFAQAYIDVNLDLKVAPARQYAEWFKDQTRAMRDRLEKAKGALSAYQQNTGLVGTDERLDYEIAKLNDLSTQLTLIQAQTSDSSSKRKGREDPETLAEVIQNPLVNGLKADIARLEAKLQEASVNLGANHPQTKRSQTELASLRNKLAAEISKIHGSIGTSYEVGKRKEEELLEAMEKQKERVLELNRQRDQLSVLKGDVEAAQRDFEGVSQRSALTRLESLSVQTNIATLNPASIPISHSKPKILLNMLIATFLGTLLGVGMALMLEIMNRRVRSADDLLEVMEVPVLAVLSGPPRKLPKRIPKLLKAESS</sequence>
<feature type="transmembrane region" description="Helical" evidence="7">
    <location>
        <begin position="395"/>
        <end position="417"/>
    </location>
</feature>
<gene>
    <name evidence="9" type="ORF">SAMN05216417_10483</name>
</gene>
<keyword evidence="6" id="KW-0175">Coiled coil</keyword>
<dbReference type="Pfam" id="PF02706">
    <property type="entry name" value="Wzz"/>
    <property type="match status" value="1"/>
</dbReference>
<keyword evidence="4 7" id="KW-1133">Transmembrane helix</keyword>
<dbReference type="PANTHER" id="PTHR32309">
    <property type="entry name" value="TYROSINE-PROTEIN KINASE"/>
    <property type="match status" value="1"/>
</dbReference>
<proteinExistence type="predicted"/>
<feature type="domain" description="Polysaccharide chain length determinant N-terminal" evidence="8">
    <location>
        <begin position="6"/>
        <end position="87"/>
    </location>
</feature>
<keyword evidence="3 7" id="KW-0812">Transmembrane</keyword>
<dbReference type="InterPro" id="IPR050445">
    <property type="entry name" value="Bact_polysacc_biosynth/exp"/>
</dbReference>
<keyword evidence="2" id="KW-1003">Cell membrane</keyword>
<organism evidence="9 10">
    <name type="scientific">Nitrosospira multiformis</name>
    <dbReference type="NCBI Taxonomy" id="1231"/>
    <lineage>
        <taxon>Bacteria</taxon>
        <taxon>Pseudomonadati</taxon>
        <taxon>Pseudomonadota</taxon>
        <taxon>Betaproteobacteria</taxon>
        <taxon>Nitrosomonadales</taxon>
        <taxon>Nitrosomonadaceae</taxon>
        <taxon>Nitrosospira</taxon>
    </lineage>
</organism>
<dbReference type="GO" id="GO:0005886">
    <property type="term" value="C:plasma membrane"/>
    <property type="evidence" value="ECO:0007669"/>
    <property type="project" value="UniProtKB-SubCell"/>
</dbReference>
<evidence type="ECO:0000256" key="6">
    <source>
        <dbReference type="SAM" id="Coils"/>
    </source>
</evidence>
<evidence type="ECO:0000256" key="4">
    <source>
        <dbReference type="ARBA" id="ARBA00022989"/>
    </source>
</evidence>
<dbReference type="Proteomes" id="UP000182649">
    <property type="component" value="Unassembled WGS sequence"/>
</dbReference>
<comment type="subcellular location">
    <subcellularLocation>
        <location evidence="1">Cell membrane</location>
        <topology evidence="1">Multi-pass membrane protein</topology>
    </subcellularLocation>
</comment>
<dbReference type="InterPro" id="IPR003856">
    <property type="entry name" value="LPS_length_determ_N"/>
</dbReference>
<dbReference type="EMBL" id="FPBZ01000004">
    <property type="protein sequence ID" value="SFU45747.1"/>
    <property type="molecule type" value="Genomic_DNA"/>
</dbReference>
<dbReference type="PANTHER" id="PTHR32309:SF13">
    <property type="entry name" value="FERRIC ENTEROBACTIN TRANSPORT PROTEIN FEPE"/>
    <property type="match status" value="1"/>
</dbReference>
<name>A0A1I7GBA7_9PROT</name>
<protein>
    <submittedName>
        <fullName evidence="9">Chain length determinant protein EpsF</fullName>
    </submittedName>
</protein>
<evidence type="ECO:0000256" key="5">
    <source>
        <dbReference type="ARBA" id="ARBA00023136"/>
    </source>
</evidence>
<evidence type="ECO:0000256" key="2">
    <source>
        <dbReference type="ARBA" id="ARBA00022475"/>
    </source>
</evidence>
<keyword evidence="5 7" id="KW-0472">Membrane</keyword>
<evidence type="ECO:0000256" key="1">
    <source>
        <dbReference type="ARBA" id="ARBA00004651"/>
    </source>
</evidence>
<dbReference type="GO" id="GO:0004713">
    <property type="term" value="F:protein tyrosine kinase activity"/>
    <property type="evidence" value="ECO:0007669"/>
    <property type="project" value="TreeGrafter"/>
</dbReference>
<dbReference type="RefSeq" id="WP_074973844.1">
    <property type="nucleotide sequence ID" value="NZ_FPBZ01000004.1"/>
</dbReference>
<evidence type="ECO:0000256" key="7">
    <source>
        <dbReference type="SAM" id="Phobius"/>
    </source>
</evidence>
<dbReference type="NCBIfam" id="TIGR03017">
    <property type="entry name" value="EpsF"/>
    <property type="match status" value="1"/>
</dbReference>
<reference evidence="9 10" key="1">
    <citation type="submission" date="2016-10" db="EMBL/GenBank/DDBJ databases">
        <authorList>
            <person name="de Groot N.N."/>
        </authorList>
    </citation>
    <scope>NUCLEOTIDE SEQUENCE [LARGE SCALE GENOMIC DNA]</scope>
    <source>
        <strain evidence="9 10">Nl14</strain>
    </source>
</reference>
<dbReference type="OrthoDB" id="8559110at2"/>
<evidence type="ECO:0000256" key="3">
    <source>
        <dbReference type="ARBA" id="ARBA00022692"/>
    </source>
</evidence>
<evidence type="ECO:0000259" key="8">
    <source>
        <dbReference type="Pfam" id="PF02706"/>
    </source>
</evidence>
<dbReference type="AlphaFoldDB" id="A0A1I7GBA7"/>